<dbReference type="KEGG" id="red:roselon_01693"/>
<dbReference type="HOGENOM" id="CLU_3103359_0_0_5"/>
<proteinExistence type="predicted"/>
<dbReference type="AlphaFoldDB" id="W8SNG2"/>
<gene>
    <name evidence="2" type="ORF">roselon_01693</name>
</gene>
<evidence type="ECO:0000313" key="2">
    <source>
        <dbReference type="EMBL" id="AHM04065.1"/>
    </source>
</evidence>
<reference evidence="2 3" key="1">
    <citation type="submission" date="2013-03" db="EMBL/GenBank/DDBJ databases">
        <authorList>
            <person name="Fiebig A."/>
            <person name="Goeker M."/>
            <person name="Klenk H.-P.P."/>
        </authorList>
    </citation>
    <scope>NUCLEOTIDE SEQUENCE [LARGE SCALE GENOMIC DNA]</scope>
    <source>
        <strain evidence="3">DSM 19469</strain>
    </source>
</reference>
<evidence type="ECO:0000313" key="3">
    <source>
        <dbReference type="Proteomes" id="UP000019593"/>
    </source>
</evidence>
<name>W8SNG2_9RHOB</name>
<feature type="region of interest" description="Disordered" evidence="1">
    <location>
        <begin position="1"/>
        <end position="51"/>
    </location>
</feature>
<evidence type="ECO:0000256" key="1">
    <source>
        <dbReference type="SAM" id="MobiDB-lite"/>
    </source>
</evidence>
<sequence length="51" mass="5407">MHPLPLAHGHDGDVTATCQFHDGTGHGSQAWARRPAPRAPGPDQITLWSGP</sequence>
<dbReference type="Proteomes" id="UP000019593">
    <property type="component" value="Chromosome"/>
</dbReference>
<organism evidence="2 3">
    <name type="scientific">Roseicyclus elongatus DSM 19469</name>
    <dbReference type="NCBI Taxonomy" id="1294273"/>
    <lineage>
        <taxon>Bacteria</taxon>
        <taxon>Pseudomonadati</taxon>
        <taxon>Pseudomonadota</taxon>
        <taxon>Alphaproteobacteria</taxon>
        <taxon>Rhodobacterales</taxon>
        <taxon>Roseobacteraceae</taxon>
        <taxon>Roseicyclus</taxon>
    </lineage>
</organism>
<dbReference type="EMBL" id="CP004372">
    <property type="protein sequence ID" value="AHM04065.1"/>
    <property type="molecule type" value="Genomic_DNA"/>
</dbReference>
<protein>
    <submittedName>
        <fullName evidence="2">Uncharacterized protein</fullName>
    </submittedName>
</protein>
<accession>W8SNG2</accession>
<keyword evidence="3" id="KW-1185">Reference proteome</keyword>